<protein>
    <submittedName>
        <fullName evidence="1">Uncharacterized protein</fullName>
    </submittedName>
</protein>
<evidence type="ECO:0000313" key="1">
    <source>
        <dbReference type="EMBL" id="GAI21291.1"/>
    </source>
</evidence>
<name>X1MTD7_9ZZZZ</name>
<dbReference type="AlphaFoldDB" id="X1MTD7"/>
<accession>X1MTD7</accession>
<dbReference type="EMBL" id="BARV01015947">
    <property type="protein sequence ID" value="GAI21291.1"/>
    <property type="molecule type" value="Genomic_DNA"/>
</dbReference>
<organism evidence="1">
    <name type="scientific">marine sediment metagenome</name>
    <dbReference type="NCBI Taxonomy" id="412755"/>
    <lineage>
        <taxon>unclassified sequences</taxon>
        <taxon>metagenomes</taxon>
        <taxon>ecological metagenomes</taxon>
    </lineage>
</organism>
<reference evidence="1" key="1">
    <citation type="journal article" date="2014" name="Front. Microbiol.">
        <title>High frequency of phylogenetically diverse reductive dehalogenase-homologous genes in deep subseafloor sedimentary metagenomes.</title>
        <authorList>
            <person name="Kawai M."/>
            <person name="Futagami T."/>
            <person name="Toyoda A."/>
            <person name="Takaki Y."/>
            <person name="Nishi S."/>
            <person name="Hori S."/>
            <person name="Arai W."/>
            <person name="Tsubouchi T."/>
            <person name="Morono Y."/>
            <person name="Uchiyama I."/>
            <person name="Ito T."/>
            <person name="Fujiyama A."/>
            <person name="Inagaki F."/>
            <person name="Takami H."/>
        </authorList>
    </citation>
    <scope>NUCLEOTIDE SEQUENCE</scope>
    <source>
        <strain evidence="1">Expedition CK06-06</strain>
    </source>
</reference>
<sequence>MSKDRVLGQDYIILKGRGERDRYNGATVKDDNYVHLGLLLESRTACNKAIDKALLTDGDVEINCPECIKDVKKRITEKGGL</sequence>
<comment type="caution">
    <text evidence="1">The sequence shown here is derived from an EMBL/GenBank/DDBJ whole genome shotgun (WGS) entry which is preliminary data.</text>
</comment>
<proteinExistence type="predicted"/>
<gene>
    <name evidence="1" type="ORF">S06H3_27480</name>
</gene>